<evidence type="ECO:0000313" key="2">
    <source>
        <dbReference type="Proteomes" id="UP001597521"/>
    </source>
</evidence>
<dbReference type="SUPFAM" id="SSF142906">
    <property type="entry name" value="YjbR-like"/>
    <property type="match status" value="1"/>
</dbReference>
<dbReference type="Gene3D" id="3.90.1150.30">
    <property type="match status" value="1"/>
</dbReference>
<reference evidence="2" key="1">
    <citation type="journal article" date="2019" name="Int. J. Syst. Evol. Microbiol.">
        <title>The Global Catalogue of Microorganisms (GCM) 10K type strain sequencing project: providing services to taxonomists for standard genome sequencing and annotation.</title>
        <authorList>
            <consortium name="The Broad Institute Genomics Platform"/>
            <consortium name="The Broad Institute Genome Sequencing Center for Infectious Disease"/>
            <person name="Wu L."/>
            <person name="Ma J."/>
        </authorList>
    </citation>
    <scope>NUCLEOTIDE SEQUENCE [LARGE SCALE GENOMIC DNA]</scope>
    <source>
        <strain evidence="2">CCM 7427</strain>
    </source>
</reference>
<dbReference type="Proteomes" id="UP001597521">
    <property type="component" value="Unassembled WGS sequence"/>
</dbReference>
<organism evidence="1 2">
    <name type="scientific">Devosia albogilva</name>
    <dbReference type="NCBI Taxonomy" id="429726"/>
    <lineage>
        <taxon>Bacteria</taxon>
        <taxon>Pseudomonadati</taxon>
        <taxon>Pseudomonadota</taxon>
        <taxon>Alphaproteobacteria</taxon>
        <taxon>Hyphomicrobiales</taxon>
        <taxon>Devosiaceae</taxon>
        <taxon>Devosia</taxon>
    </lineage>
</organism>
<dbReference type="EMBL" id="JBHUNP010000001">
    <property type="protein sequence ID" value="MFD2646328.1"/>
    <property type="molecule type" value="Genomic_DNA"/>
</dbReference>
<name>A0ABW5QF26_9HYPH</name>
<evidence type="ECO:0000313" key="1">
    <source>
        <dbReference type="EMBL" id="MFD2646328.1"/>
    </source>
</evidence>
<dbReference type="Pfam" id="PF04237">
    <property type="entry name" value="YjbR"/>
    <property type="match status" value="1"/>
</dbReference>
<dbReference type="GO" id="GO:0003677">
    <property type="term" value="F:DNA binding"/>
    <property type="evidence" value="ECO:0007669"/>
    <property type="project" value="UniProtKB-KW"/>
</dbReference>
<dbReference type="RefSeq" id="WP_386830856.1">
    <property type="nucleotide sequence ID" value="NZ_JBHUNP010000001.1"/>
</dbReference>
<keyword evidence="1" id="KW-0238">DNA-binding</keyword>
<proteinExistence type="predicted"/>
<gene>
    <name evidence="1" type="ORF">ACFSX5_00805</name>
</gene>
<protein>
    <submittedName>
        <fullName evidence="1">MmcQ/YjbR family DNA-binding protein</fullName>
    </submittedName>
</protein>
<comment type="caution">
    <text evidence="1">The sequence shown here is derived from an EMBL/GenBank/DDBJ whole genome shotgun (WGS) entry which is preliminary data.</text>
</comment>
<dbReference type="InterPro" id="IPR038056">
    <property type="entry name" value="YjbR-like_sf"/>
</dbReference>
<keyword evidence="2" id="KW-1185">Reference proteome</keyword>
<accession>A0ABW5QF26</accession>
<dbReference type="InterPro" id="IPR058532">
    <property type="entry name" value="YjbR/MT2646/Rv2570-like"/>
</dbReference>
<sequence>MATATDLRRIALSLPGTTEAPHFDRTAFKVRRTYATLAADGRTANLVFTPDEQEFKCQLAPEVFSPVPNAWGKQGWTTITLDAASDEELRAALEMAHGNGAAVKRR</sequence>